<feature type="region of interest" description="Disordered" evidence="10">
    <location>
        <begin position="103"/>
        <end position="228"/>
    </location>
</feature>
<dbReference type="PANTHER" id="PTHR16040">
    <property type="entry name" value="AUSTRALIN, ISOFORM A-RELATED"/>
    <property type="match status" value="1"/>
</dbReference>
<keyword evidence="8" id="KW-0131">Cell cycle</keyword>
<dbReference type="GO" id="GO:0000070">
    <property type="term" value="P:mitotic sister chromatid segregation"/>
    <property type="evidence" value="ECO:0007669"/>
    <property type="project" value="TreeGrafter"/>
</dbReference>
<reference evidence="12 13" key="1">
    <citation type="submission" date="2015-01" db="EMBL/GenBank/DDBJ databases">
        <title>The Genome Sequence of Ochroconis gallopava CBS43764.</title>
        <authorList>
            <consortium name="The Broad Institute Genomics Platform"/>
            <person name="Cuomo C."/>
            <person name="de Hoog S."/>
            <person name="Gorbushina A."/>
            <person name="Stielow B."/>
            <person name="Teixiera M."/>
            <person name="Abouelleil A."/>
            <person name="Chapman S.B."/>
            <person name="Priest M."/>
            <person name="Young S.K."/>
            <person name="Wortman J."/>
            <person name="Nusbaum C."/>
            <person name="Birren B."/>
        </authorList>
    </citation>
    <scope>NUCLEOTIDE SEQUENCE [LARGE SCALE GENOMIC DNA]</scope>
    <source>
        <strain evidence="12 13">CBS 43764</strain>
    </source>
</reference>
<keyword evidence="6" id="KW-0498">Mitosis</keyword>
<keyword evidence="9" id="KW-0137">Centromere</keyword>
<name>A0A0D2AMF7_9PEZI</name>
<evidence type="ECO:0000256" key="8">
    <source>
        <dbReference type="ARBA" id="ARBA00023306"/>
    </source>
</evidence>
<feature type="region of interest" description="Disordered" evidence="10">
    <location>
        <begin position="248"/>
        <end position="367"/>
    </location>
</feature>
<keyword evidence="7" id="KW-0539">Nucleus</keyword>
<keyword evidence="5" id="KW-0132">Cell division</keyword>
<evidence type="ECO:0000256" key="1">
    <source>
        <dbReference type="ARBA" id="ARBA00004123"/>
    </source>
</evidence>
<keyword evidence="13" id="KW-1185">Reference proteome</keyword>
<dbReference type="PANTHER" id="PTHR16040:SF7">
    <property type="entry name" value="AUSTRALIN, ISOFORM A-RELATED"/>
    <property type="match status" value="1"/>
</dbReference>
<evidence type="ECO:0000256" key="3">
    <source>
        <dbReference type="ARBA" id="ARBA00009914"/>
    </source>
</evidence>
<sequence length="367" mass="38765">MPPIRTRKDLASGTRAVAIQSPNTPTERESRQHAPIITQAQKQALIDNLQLEIKERARKLRAQYALHAQGLRSRLEMRINRIPQNLRNANIDDLIEKYAEHLEPPQQQKQAYGASKPTLSRTTTAVSKEPIATGSSPMRRGLKRDSSEMMEQSDKENIQAGLDMPKKRAKTADTTTVATAAGPAVPSRGTSRKIDPSKVLSPKSHNSRTYPISPAKASPSKPTVARSVSPIKPGTVAAATASLASLVDGPAKTTKSAASSRIMSKQAAPTGTVRGRGARTGTMAPPPVPSKAAGRGRAASQSSQTSDSSAQTTIVRKAGIVRKAVSKATGLTSAASKRTAGARNGKTESVPAPSAAGACGRTLRSRR</sequence>
<dbReference type="GeneID" id="27309565"/>
<evidence type="ECO:0000256" key="4">
    <source>
        <dbReference type="ARBA" id="ARBA00022454"/>
    </source>
</evidence>
<comment type="subcellular location">
    <subcellularLocation>
        <location evidence="2">Chromosome</location>
        <location evidence="2">Centromere</location>
    </subcellularLocation>
    <subcellularLocation>
        <location evidence="1">Nucleus</location>
    </subcellularLocation>
</comment>
<evidence type="ECO:0000313" key="12">
    <source>
        <dbReference type="EMBL" id="KIW07650.1"/>
    </source>
</evidence>
<dbReference type="InterPro" id="IPR018851">
    <property type="entry name" value="Borealin_N"/>
</dbReference>
<dbReference type="InterPro" id="IPR018867">
    <property type="entry name" value="Cell_div_borealin"/>
</dbReference>
<dbReference type="HOGENOM" id="CLU_038589_1_0_1"/>
<evidence type="ECO:0000256" key="5">
    <source>
        <dbReference type="ARBA" id="ARBA00022618"/>
    </source>
</evidence>
<feature type="compositionally biased region" description="Basic and acidic residues" evidence="10">
    <location>
        <begin position="1"/>
        <end position="10"/>
    </location>
</feature>
<accession>A0A0D2AMF7</accession>
<dbReference type="GO" id="GO:0005634">
    <property type="term" value="C:nucleus"/>
    <property type="evidence" value="ECO:0007669"/>
    <property type="project" value="UniProtKB-SubCell"/>
</dbReference>
<dbReference type="RefSeq" id="XP_016217519.1">
    <property type="nucleotide sequence ID" value="XM_016354507.1"/>
</dbReference>
<dbReference type="GO" id="GO:0032133">
    <property type="term" value="C:chromosome passenger complex"/>
    <property type="evidence" value="ECO:0007669"/>
    <property type="project" value="TreeGrafter"/>
</dbReference>
<dbReference type="STRING" id="253628.A0A0D2AMF7"/>
<evidence type="ECO:0000256" key="2">
    <source>
        <dbReference type="ARBA" id="ARBA00004584"/>
    </source>
</evidence>
<feature type="compositionally biased region" description="Polar residues" evidence="10">
    <location>
        <begin position="117"/>
        <end position="126"/>
    </location>
</feature>
<feature type="domain" description="Borealin N-terminal" evidence="11">
    <location>
        <begin position="41"/>
        <end position="97"/>
    </location>
</feature>
<dbReference type="Pfam" id="PF10444">
    <property type="entry name" value="Nbl1_Borealin_N"/>
    <property type="match status" value="1"/>
</dbReference>
<feature type="compositionally biased region" description="Polar residues" evidence="10">
    <location>
        <begin position="253"/>
        <end position="263"/>
    </location>
</feature>
<dbReference type="Proteomes" id="UP000053259">
    <property type="component" value="Unassembled WGS sequence"/>
</dbReference>
<organism evidence="12 13">
    <name type="scientific">Verruconis gallopava</name>
    <dbReference type="NCBI Taxonomy" id="253628"/>
    <lineage>
        <taxon>Eukaryota</taxon>
        <taxon>Fungi</taxon>
        <taxon>Dikarya</taxon>
        <taxon>Ascomycota</taxon>
        <taxon>Pezizomycotina</taxon>
        <taxon>Dothideomycetes</taxon>
        <taxon>Pleosporomycetidae</taxon>
        <taxon>Venturiales</taxon>
        <taxon>Sympoventuriaceae</taxon>
        <taxon>Verruconis</taxon>
    </lineage>
</organism>
<evidence type="ECO:0000313" key="13">
    <source>
        <dbReference type="Proteomes" id="UP000053259"/>
    </source>
</evidence>
<proteinExistence type="inferred from homology"/>
<dbReference type="InParanoid" id="A0A0D2AMF7"/>
<evidence type="ECO:0000259" key="11">
    <source>
        <dbReference type="Pfam" id="PF10444"/>
    </source>
</evidence>
<protein>
    <recommendedName>
        <fullName evidence="11">Borealin N-terminal domain-containing protein</fullName>
    </recommendedName>
</protein>
<feature type="compositionally biased region" description="Basic and acidic residues" evidence="10">
    <location>
        <begin position="143"/>
        <end position="157"/>
    </location>
</feature>
<feature type="compositionally biased region" description="Low complexity" evidence="10">
    <location>
        <begin position="267"/>
        <end position="283"/>
    </location>
</feature>
<keyword evidence="4" id="KW-0158">Chromosome</keyword>
<dbReference type="AlphaFoldDB" id="A0A0D2AMF7"/>
<feature type="compositionally biased region" description="Low complexity" evidence="10">
    <location>
        <begin position="172"/>
        <end position="181"/>
    </location>
</feature>
<evidence type="ECO:0000256" key="6">
    <source>
        <dbReference type="ARBA" id="ARBA00022776"/>
    </source>
</evidence>
<dbReference type="OrthoDB" id="2392550at2759"/>
<feature type="region of interest" description="Disordered" evidence="10">
    <location>
        <begin position="1"/>
        <end position="34"/>
    </location>
</feature>
<dbReference type="GO" id="GO:0051233">
    <property type="term" value="C:spindle midzone"/>
    <property type="evidence" value="ECO:0007669"/>
    <property type="project" value="TreeGrafter"/>
</dbReference>
<feature type="compositionally biased region" description="Low complexity" evidence="10">
    <location>
        <begin position="290"/>
        <end position="313"/>
    </location>
</feature>
<feature type="compositionally biased region" description="Low complexity" evidence="10">
    <location>
        <begin position="213"/>
        <end position="222"/>
    </location>
</feature>
<dbReference type="VEuPathDB" id="FungiDB:PV09_01592"/>
<dbReference type="GO" id="GO:0051301">
    <property type="term" value="P:cell division"/>
    <property type="evidence" value="ECO:0007669"/>
    <property type="project" value="UniProtKB-KW"/>
</dbReference>
<gene>
    <name evidence="12" type="ORF">PV09_01592</name>
</gene>
<dbReference type="GO" id="GO:0000775">
    <property type="term" value="C:chromosome, centromeric region"/>
    <property type="evidence" value="ECO:0007669"/>
    <property type="project" value="UniProtKB-SubCell"/>
</dbReference>
<dbReference type="EMBL" id="KN847532">
    <property type="protein sequence ID" value="KIW07650.1"/>
    <property type="molecule type" value="Genomic_DNA"/>
</dbReference>
<evidence type="ECO:0000256" key="9">
    <source>
        <dbReference type="ARBA" id="ARBA00023328"/>
    </source>
</evidence>
<comment type="similarity">
    <text evidence="3">Belongs to the borealin family.</text>
</comment>
<evidence type="ECO:0000256" key="7">
    <source>
        <dbReference type="ARBA" id="ARBA00023242"/>
    </source>
</evidence>
<evidence type="ECO:0000256" key="10">
    <source>
        <dbReference type="SAM" id="MobiDB-lite"/>
    </source>
</evidence>